<evidence type="ECO:0000313" key="3">
    <source>
        <dbReference type="EMBL" id="GLG04178.1"/>
    </source>
</evidence>
<reference evidence="4" key="3">
    <citation type="submission" date="2022-11" db="EMBL/GenBank/DDBJ databases">
        <title>Draft genome sequence of Sellimonas catena strain 18CBH55.</title>
        <authorList>
            <person name="Atsushi H."/>
            <person name="Moriya O."/>
            <person name="Mitsuo S."/>
        </authorList>
    </citation>
    <scope>NUCLEOTIDE SEQUENCE</scope>
    <source>
        <strain evidence="4">18CBH55</strain>
    </source>
</reference>
<dbReference type="Gene3D" id="3.90.1750.20">
    <property type="entry name" value="Putative Large Serine Recombinase, Chain B, Domain 2"/>
    <property type="match status" value="1"/>
</dbReference>
<sequence length="302" mass="35194">MSYCMYLRKSRKDLEMERLHPGSTLLRHESVLRSLADSMSLPVLKIYREVGSGDTISGRPVMKQLLSEVEQGKWEGVLVMEIERLARGDSIDQGIVTRTFQYSGTRIITPYKIYEPENDFDLEYFEFSLFMSRREYKTINRRMQAGRLASIKEGKYVGNIAPYGYDRIRLPDRKGFTLCPNHESPAVRLIFSLYGEKSFTISEVVGELNRSRTYHPRKAPVFTYSSVHDILDNPVYIGKLRWNYRKTSPKLKDGILTAHRPRQNDYLIVQGLHPALISEDLFFTVQKRLHPYSEQKNSPIWK</sequence>
<name>A0A9W6CFH8_9FIRM</name>
<reference evidence="4" key="4">
    <citation type="submission" date="2022-11" db="EMBL/GenBank/DDBJ databases">
        <title>Draft genome sequence of Sellimonas catena strain 18CBH55.</title>
        <authorList>
            <person name="Hisatomi A."/>
            <person name="Ohkuma M."/>
            <person name="Sakamoto M."/>
        </authorList>
    </citation>
    <scope>NUCLEOTIDE SEQUENCE</scope>
    <source>
        <strain evidence="4">18CBH55</strain>
    </source>
</reference>
<dbReference type="SMART" id="SM00857">
    <property type="entry name" value="Resolvase"/>
    <property type="match status" value="1"/>
</dbReference>
<evidence type="ECO:0000259" key="1">
    <source>
        <dbReference type="PROSITE" id="PS51736"/>
    </source>
</evidence>
<dbReference type="EMBL" id="BSCH01000002">
    <property type="protein sequence ID" value="GLG89038.1"/>
    <property type="molecule type" value="Genomic_DNA"/>
</dbReference>
<dbReference type="InterPro" id="IPR011109">
    <property type="entry name" value="DNA_bind_recombinase_dom"/>
</dbReference>
<dbReference type="Proteomes" id="UP001145094">
    <property type="component" value="Unassembled WGS sequence"/>
</dbReference>
<dbReference type="AlphaFoldDB" id="A0A9W6CFH8"/>
<evidence type="ECO:0000313" key="4">
    <source>
        <dbReference type="EMBL" id="GLG89038.1"/>
    </source>
</evidence>
<evidence type="ECO:0008006" key="7">
    <source>
        <dbReference type="Google" id="ProtNLM"/>
    </source>
</evidence>
<dbReference type="SUPFAM" id="SSF53041">
    <property type="entry name" value="Resolvase-like"/>
    <property type="match status" value="1"/>
</dbReference>
<dbReference type="PROSITE" id="PS51736">
    <property type="entry name" value="RECOMBINASES_3"/>
    <property type="match status" value="1"/>
</dbReference>
<accession>A0A9W6CFH8</accession>
<dbReference type="PANTHER" id="PTHR30461">
    <property type="entry name" value="DNA-INVERTASE FROM LAMBDOID PROPHAGE"/>
    <property type="match status" value="1"/>
</dbReference>
<reference evidence="3" key="2">
    <citation type="submission" date="2022-11" db="EMBL/GenBank/DDBJ databases">
        <title>Draft genome sequence of Sellimonas catena strain 12EGH17.</title>
        <authorList>
            <person name="Hisatomi A."/>
            <person name="Ohkuma M."/>
            <person name="Sakamoto M."/>
        </authorList>
    </citation>
    <scope>NUCLEOTIDE SEQUENCE</scope>
    <source>
        <strain evidence="3">12EGH17</strain>
    </source>
</reference>
<dbReference type="InterPro" id="IPR036162">
    <property type="entry name" value="Resolvase-like_N_sf"/>
</dbReference>
<dbReference type="InterPro" id="IPR050639">
    <property type="entry name" value="SSR_resolvase"/>
</dbReference>
<proteinExistence type="predicted"/>
<dbReference type="Proteomes" id="UP001145145">
    <property type="component" value="Unassembled WGS sequence"/>
</dbReference>
<evidence type="ECO:0000313" key="6">
    <source>
        <dbReference type="Proteomes" id="UP001145145"/>
    </source>
</evidence>
<dbReference type="Pfam" id="PF07508">
    <property type="entry name" value="Recombinase"/>
    <property type="match status" value="1"/>
</dbReference>
<evidence type="ECO:0000313" key="5">
    <source>
        <dbReference type="Proteomes" id="UP001145094"/>
    </source>
</evidence>
<dbReference type="GO" id="GO:0003677">
    <property type="term" value="F:DNA binding"/>
    <property type="evidence" value="ECO:0007669"/>
    <property type="project" value="InterPro"/>
</dbReference>
<dbReference type="PANTHER" id="PTHR30461:SF23">
    <property type="entry name" value="DNA RECOMBINASE-RELATED"/>
    <property type="match status" value="1"/>
</dbReference>
<feature type="domain" description="Recombinase" evidence="2">
    <location>
        <begin position="162"/>
        <end position="295"/>
    </location>
</feature>
<dbReference type="PROSITE" id="PS51737">
    <property type="entry name" value="RECOMBINASE_DNA_BIND"/>
    <property type="match status" value="1"/>
</dbReference>
<evidence type="ECO:0000259" key="2">
    <source>
        <dbReference type="PROSITE" id="PS51737"/>
    </source>
</evidence>
<feature type="domain" description="Resolvase/invertase-type recombinase catalytic" evidence="1">
    <location>
        <begin position="2"/>
        <end position="154"/>
    </location>
</feature>
<keyword evidence="6" id="KW-1185">Reference proteome</keyword>
<comment type="caution">
    <text evidence="4">The sequence shown here is derived from an EMBL/GenBank/DDBJ whole genome shotgun (WGS) entry which is preliminary data.</text>
</comment>
<dbReference type="Pfam" id="PF00239">
    <property type="entry name" value="Resolvase"/>
    <property type="match status" value="1"/>
</dbReference>
<reference evidence="3" key="1">
    <citation type="submission" date="2022-11" db="EMBL/GenBank/DDBJ databases">
        <title>Draft genome sequence of Sellimonas catena strain 12EGH17.</title>
        <authorList>
            <person name="Atsushi H."/>
            <person name="Moriya O."/>
            <person name="Mitsuo S."/>
        </authorList>
    </citation>
    <scope>NUCLEOTIDE SEQUENCE</scope>
    <source>
        <strain evidence="3">12EGH17</strain>
    </source>
</reference>
<organism evidence="4 5">
    <name type="scientific">Sellimonas catena</name>
    <dbReference type="NCBI Taxonomy" id="2994035"/>
    <lineage>
        <taxon>Bacteria</taxon>
        <taxon>Bacillati</taxon>
        <taxon>Bacillota</taxon>
        <taxon>Clostridia</taxon>
        <taxon>Lachnospirales</taxon>
        <taxon>Lachnospiraceae</taxon>
        <taxon>Sellimonas</taxon>
    </lineage>
</organism>
<dbReference type="InterPro" id="IPR038109">
    <property type="entry name" value="DNA_bind_recomb_sf"/>
</dbReference>
<dbReference type="GO" id="GO:0000150">
    <property type="term" value="F:DNA strand exchange activity"/>
    <property type="evidence" value="ECO:0007669"/>
    <property type="project" value="InterPro"/>
</dbReference>
<reference evidence="4 6" key="5">
    <citation type="journal article" date="2023" name="Int. J. Syst. Evol. Microbiol.">
        <title>Sellimonas catena sp. nov., isolated from human faeces.</title>
        <authorList>
            <person name="Hisatomi A."/>
            <person name="Ohkuma M."/>
            <person name="Sakamoto M."/>
        </authorList>
    </citation>
    <scope>NUCLEOTIDE SEQUENCE</scope>
    <source>
        <strain evidence="3 6">12EGH17</strain>
        <strain evidence="4">18CBH55</strain>
    </source>
</reference>
<dbReference type="InterPro" id="IPR006119">
    <property type="entry name" value="Resolv_N"/>
</dbReference>
<protein>
    <recommendedName>
        <fullName evidence="7">Recombinase family protein</fullName>
    </recommendedName>
</protein>
<dbReference type="EMBL" id="BSBO01000011">
    <property type="protein sequence ID" value="GLG04178.1"/>
    <property type="molecule type" value="Genomic_DNA"/>
</dbReference>
<gene>
    <name evidence="3" type="ORF">Selli1_13520</name>
    <name evidence="4" type="ORF">Selli2_04640</name>
</gene>
<dbReference type="Gene3D" id="3.40.50.1390">
    <property type="entry name" value="Resolvase, N-terminal catalytic domain"/>
    <property type="match status" value="1"/>
</dbReference>
<dbReference type="CDD" id="cd00338">
    <property type="entry name" value="Ser_Recombinase"/>
    <property type="match status" value="1"/>
</dbReference>